<protein>
    <submittedName>
        <fullName evidence="1">Uncharacterized protein</fullName>
    </submittedName>
</protein>
<evidence type="ECO:0000313" key="1">
    <source>
        <dbReference type="EMBL" id="EWC48081.1"/>
    </source>
</evidence>
<name>W7HV67_9PEZI</name>
<dbReference type="OrthoDB" id="5410365at2759"/>
<evidence type="ECO:0000313" key="2">
    <source>
        <dbReference type="Proteomes" id="UP000024837"/>
    </source>
</evidence>
<dbReference type="EMBL" id="KI966406">
    <property type="protein sequence ID" value="EWC48081.1"/>
    <property type="molecule type" value="Genomic_DNA"/>
</dbReference>
<organism evidence="1 2">
    <name type="scientific">Drechslerella stenobrocha 248</name>
    <dbReference type="NCBI Taxonomy" id="1043628"/>
    <lineage>
        <taxon>Eukaryota</taxon>
        <taxon>Fungi</taxon>
        <taxon>Dikarya</taxon>
        <taxon>Ascomycota</taxon>
        <taxon>Pezizomycotina</taxon>
        <taxon>Orbiliomycetes</taxon>
        <taxon>Orbiliales</taxon>
        <taxon>Orbiliaceae</taxon>
        <taxon>Drechslerella</taxon>
    </lineage>
</organism>
<dbReference type="AlphaFoldDB" id="W7HV67"/>
<gene>
    <name evidence="1" type="ORF">DRE_02660</name>
</gene>
<dbReference type="Proteomes" id="UP000024837">
    <property type="component" value="Unassembled WGS sequence"/>
</dbReference>
<proteinExistence type="predicted"/>
<dbReference type="HOGENOM" id="CLU_065414_1_0_1"/>
<accession>W7HV67</accession>
<reference evidence="1 2" key="1">
    <citation type="submission" date="2013-05" db="EMBL/GenBank/DDBJ databases">
        <title>Drechslerella stenobrocha genome reveals carnivorous origination and mechanical trapping mechanism of predatory fungi.</title>
        <authorList>
            <person name="Liu X."/>
            <person name="Zhang W."/>
            <person name="Liu K."/>
        </authorList>
    </citation>
    <scope>NUCLEOTIDE SEQUENCE [LARGE SCALE GENOMIC DNA]</scope>
    <source>
        <strain evidence="1 2">248</strain>
    </source>
</reference>
<sequence length="281" mass="31355">MAPDALDVYRSGFLTLQSATLGRLVTDVQNPGDDFWPNTADTDRPVHDVELRPFASLREAKSASVTGGFGAKLSRLLKGEVAHGSSDSDVLKTDQLVRYHLLQHRDYFTKLCKSEDARQWMEKAMVDYPLFLVVGLITVDDARSHTERQKHWQGLCEGEAPVGELLGIPDPTGTLSFGLKMHFDGSSGRTVSFTASGERVIGVRYRKLKFKPFKKKSIDAAWLEDHPNRWETFTGGDRAGEENVIEADLEDELEEGDLECDVDEDDDMIVFDADISEDSNV</sequence>
<keyword evidence="2" id="KW-1185">Reference proteome</keyword>